<gene>
    <name evidence="3" type="ORF">DSPE1174_LOCUS30477</name>
</gene>
<accession>A0A7S2H9C3</accession>
<dbReference type="PANTHER" id="PTHR35936">
    <property type="entry name" value="MEMBRANE-BOUND LYTIC MUREIN TRANSGLYCOSYLASE F"/>
    <property type="match status" value="1"/>
</dbReference>
<organism evidence="3">
    <name type="scientific">Octactis speculum</name>
    <dbReference type="NCBI Taxonomy" id="3111310"/>
    <lineage>
        <taxon>Eukaryota</taxon>
        <taxon>Sar</taxon>
        <taxon>Stramenopiles</taxon>
        <taxon>Ochrophyta</taxon>
        <taxon>Dictyochophyceae</taxon>
        <taxon>Dictyochales</taxon>
        <taxon>Dictyochaceae</taxon>
        <taxon>Octactis</taxon>
    </lineage>
</organism>
<evidence type="ECO:0000313" key="3">
    <source>
        <dbReference type="EMBL" id="CAD9484051.1"/>
    </source>
</evidence>
<evidence type="ECO:0000259" key="2">
    <source>
        <dbReference type="SMART" id="SM00062"/>
    </source>
</evidence>
<dbReference type="AlphaFoldDB" id="A0A7S2H9C3"/>
<keyword evidence="1" id="KW-0732">Signal</keyword>
<dbReference type="Pfam" id="PF00497">
    <property type="entry name" value="SBP_bac_3"/>
    <property type="match status" value="1"/>
</dbReference>
<feature type="domain" description="Solute-binding protein family 3/N-terminal" evidence="2">
    <location>
        <begin position="17"/>
        <end position="236"/>
    </location>
</feature>
<dbReference type="PANTHER" id="PTHR35936:SF17">
    <property type="entry name" value="ARGININE-BINDING EXTRACELLULAR PROTEIN ARTP"/>
    <property type="match status" value="1"/>
</dbReference>
<evidence type="ECO:0000256" key="1">
    <source>
        <dbReference type="ARBA" id="ARBA00022729"/>
    </source>
</evidence>
<dbReference type="EMBL" id="HBGS01058417">
    <property type="protein sequence ID" value="CAD9484051.1"/>
    <property type="molecule type" value="Transcribed_RNA"/>
</dbReference>
<protein>
    <recommendedName>
        <fullName evidence="2">Solute-binding protein family 3/N-terminal domain-containing protein</fullName>
    </recommendedName>
</protein>
<dbReference type="SMART" id="SM00062">
    <property type="entry name" value="PBPb"/>
    <property type="match status" value="1"/>
</dbReference>
<proteinExistence type="predicted"/>
<sequence>MISTTREVARQLTTDGKLRAAINLSNFLLVTSGGSSGEPLQGVSPDIAHELGRRLSVPVSLVPYACPQAIANDASLDVWDIGNIGDEPQRAQVMDFTAAYCEIECTYLVPENSPLRSFHDIDQPGIRIASKGGGAYDLWLQRNIKNAEIIQADSLDGSFDAFVSKDLDALAGLRPRLVSDAERLDGARLLPGKFMSVQQAIGMPKGKSPDAVDWLRAQVEDMKRTGFVEERIQFHGRAGLLKGAGYYRPKI</sequence>
<name>A0A7S2H9C3_9STRA</name>
<dbReference type="SUPFAM" id="SSF53850">
    <property type="entry name" value="Periplasmic binding protein-like II"/>
    <property type="match status" value="1"/>
</dbReference>
<reference evidence="3" key="1">
    <citation type="submission" date="2021-01" db="EMBL/GenBank/DDBJ databases">
        <authorList>
            <person name="Corre E."/>
            <person name="Pelletier E."/>
            <person name="Niang G."/>
            <person name="Scheremetjew M."/>
            <person name="Finn R."/>
            <person name="Kale V."/>
            <person name="Holt S."/>
            <person name="Cochrane G."/>
            <person name="Meng A."/>
            <person name="Brown T."/>
            <person name="Cohen L."/>
        </authorList>
    </citation>
    <scope>NUCLEOTIDE SEQUENCE</scope>
    <source>
        <strain evidence="3">CCMP1381</strain>
    </source>
</reference>
<dbReference type="Gene3D" id="3.40.190.10">
    <property type="entry name" value="Periplasmic binding protein-like II"/>
    <property type="match status" value="2"/>
</dbReference>
<dbReference type="InterPro" id="IPR001638">
    <property type="entry name" value="Solute-binding_3/MltF_N"/>
</dbReference>